<evidence type="ECO:0000313" key="1">
    <source>
        <dbReference type="EMBL" id="OTG07487.1"/>
    </source>
</evidence>
<dbReference type="PANTHER" id="PTHR31569">
    <property type="entry name" value="SWIM-TYPE DOMAIN-CONTAINING PROTEIN"/>
    <property type="match status" value="1"/>
</dbReference>
<accession>A0A251T8L2</accession>
<dbReference type="Proteomes" id="UP000215914">
    <property type="component" value="Chromosome 11"/>
</dbReference>
<organism evidence="1 2">
    <name type="scientific">Helianthus annuus</name>
    <name type="common">Common sunflower</name>
    <dbReference type="NCBI Taxonomy" id="4232"/>
    <lineage>
        <taxon>Eukaryota</taxon>
        <taxon>Viridiplantae</taxon>
        <taxon>Streptophyta</taxon>
        <taxon>Embryophyta</taxon>
        <taxon>Tracheophyta</taxon>
        <taxon>Spermatophyta</taxon>
        <taxon>Magnoliopsida</taxon>
        <taxon>eudicotyledons</taxon>
        <taxon>Gunneridae</taxon>
        <taxon>Pentapetalae</taxon>
        <taxon>asterids</taxon>
        <taxon>campanulids</taxon>
        <taxon>Asterales</taxon>
        <taxon>Asteraceae</taxon>
        <taxon>Asteroideae</taxon>
        <taxon>Heliantheae alliance</taxon>
        <taxon>Heliantheae</taxon>
        <taxon>Helianthus</taxon>
    </lineage>
</organism>
<dbReference type="PANTHER" id="PTHR31569:SF4">
    <property type="entry name" value="SWIM-TYPE DOMAIN-CONTAINING PROTEIN"/>
    <property type="match status" value="1"/>
</dbReference>
<dbReference type="EMBL" id="CM007900">
    <property type="protein sequence ID" value="OTG07487.1"/>
    <property type="molecule type" value="Genomic_DNA"/>
</dbReference>
<keyword evidence="2" id="KW-1185">Reference proteome</keyword>
<dbReference type="OMA" id="SHACLEL"/>
<reference evidence="2" key="1">
    <citation type="journal article" date="2017" name="Nature">
        <title>The sunflower genome provides insights into oil metabolism, flowering and Asterid evolution.</title>
        <authorList>
            <person name="Badouin H."/>
            <person name="Gouzy J."/>
            <person name="Grassa C.J."/>
            <person name="Murat F."/>
            <person name="Staton S.E."/>
            <person name="Cottret L."/>
            <person name="Lelandais-Briere C."/>
            <person name="Owens G.L."/>
            <person name="Carrere S."/>
            <person name="Mayjonade B."/>
            <person name="Legrand L."/>
            <person name="Gill N."/>
            <person name="Kane N.C."/>
            <person name="Bowers J.E."/>
            <person name="Hubner S."/>
            <person name="Bellec A."/>
            <person name="Berard A."/>
            <person name="Berges H."/>
            <person name="Blanchet N."/>
            <person name="Boniface M.C."/>
            <person name="Brunel D."/>
            <person name="Catrice O."/>
            <person name="Chaidir N."/>
            <person name="Claudel C."/>
            <person name="Donnadieu C."/>
            <person name="Faraut T."/>
            <person name="Fievet G."/>
            <person name="Helmstetter N."/>
            <person name="King M."/>
            <person name="Knapp S.J."/>
            <person name="Lai Z."/>
            <person name="Le Paslier M.C."/>
            <person name="Lippi Y."/>
            <person name="Lorenzon L."/>
            <person name="Mandel J.R."/>
            <person name="Marage G."/>
            <person name="Marchand G."/>
            <person name="Marquand E."/>
            <person name="Bret-Mestries E."/>
            <person name="Morien E."/>
            <person name="Nambeesan S."/>
            <person name="Nguyen T."/>
            <person name="Pegot-Espagnet P."/>
            <person name="Pouilly N."/>
            <person name="Raftis F."/>
            <person name="Sallet E."/>
            <person name="Schiex T."/>
            <person name="Thomas J."/>
            <person name="Vandecasteele C."/>
            <person name="Vares D."/>
            <person name="Vear F."/>
            <person name="Vautrin S."/>
            <person name="Crespi M."/>
            <person name="Mangin B."/>
            <person name="Burke J.M."/>
            <person name="Salse J."/>
            <person name="Munos S."/>
            <person name="Vincourt P."/>
            <person name="Rieseberg L.H."/>
            <person name="Langlade N.B."/>
        </authorList>
    </citation>
    <scope>NUCLEOTIDE SEQUENCE [LARGE SCALE GENOMIC DNA]</scope>
    <source>
        <strain evidence="2">cv. SF193</strain>
    </source>
</reference>
<name>A0A251T8L2_HELAN</name>
<sequence>MNYLDSIWLQPYRDRFVSFWSDQHLNFGQRTTNRAEGQHALLKQYLGDSNYTLEKVVPLIDKLIRNQVTEIKGSIETSRSRTLGHHNKPIFNLLLKKVSHACLELISDEVNEIEKLKLYNRTCACRLYTSCGLPCACRLEPYTTNVDRPFLEKVKFRLHSGTKQGGLFRLRRRICASQTTFKCSTERTQEKLDSKDEGVGTAQ</sequence>
<protein>
    <submittedName>
        <fullName evidence="1">Uncharacterized protein</fullName>
    </submittedName>
</protein>
<gene>
    <name evidence="1" type="ORF">HannXRQ_Chr11g0331001</name>
</gene>
<dbReference type="AlphaFoldDB" id="A0A251T8L2"/>
<dbReference type="InParanoid" id="A0A251T8L2"/>
<proteinExistence type="predicted"/>
<evidence type="ECO:0000313" key="2">
    <source>
        <dbReference type="Proteomes" id="UP000215914"/>
    </source>
</evidence>
<dbReference type="InterPro" id="IPR052579">
    <property type="entry name" value="Zinc_finger_SWIM"/>
</dbReference>